<dbReference type="InterPro" id="IPR057649">
    <property type="entry name" value="PUB62-63_C"/>
</dbReference>
<feature type="compositionally biased region" description="Basic and acidic residues" evidence="3">
    <location>
        <begin position="154"/>
        <end position="167"/>
    </location>
</feature>
<dbReference type="UniPathway" id="UPA00143"/>
<dbReference type="SUPFAM" id="SSF57850">
    <property type="entry name" value="RING/U-box"/>
    <property type="match status" value="1"/>
</dbReference>
<keyword evidence="2" id="KW-0808">Transferase</keyword>
<name>A0A8B7C5J3_PHODC</name>
<evidence type="ECO:0000256" key="3">
    <source>
        <dbReference type="SAM" id="MobiDB-lite"/>
    </source>
</evidence>
<dbReference type="GO" id="GO:0016567">
    <property type="term" value="P:protein ubiquitination"/>
    <property type="evidence" value="ECO:0007669"/>
    <property type="project" value="UniProtKB-UniPathway"/>
</dbReference>
<reference evidence="6" key="2">
    <citation type="submission" date="2025-08" db="UniProtKB">
        <authorList>
            <consortium name="RefSeq"/>
        </authorList>
    </citation>
    <scope>IDENTIFICATION</scope>
    <source>
        <tissue evidence="6">Young leaves</tissue>
    </source>
</reference>
<feature type="compositionally biased region" description="Acidic residues" evidence="3">
    <location>
        <begin position="105"/>
        <end position="128"/>
    </location>
</feature>
<dbReference type="Gene3D" id="3.30.40.10">
    <property type="entry name" value="Zinc/RING finger domain, C3HC4 (zinc finger)"/>
    <property type="match status" value="1"/>
</dbReference>
<dbReference type="GO" id="GO:0004842">
    <property type="term" value="F:ubiquitin-protein transferase activity"/>
    <property type="evidence" value="ECO:0007669"/>
    <property type="project" value="InterPro"/>
</dbReference>
<comment type="pathway">
    <text evidence="1">Protein modification; protein ubiquitination.</text>
</comment>
<evidence type="ECO:0000313" key="5">
    <source>
        <dbReference type="Proteomes" id="UP000228380"/>
    </source>
</evidence>
<dbReference type="OrthoDB" id="667871at2759"/>
<reference evidence="5" key="1">
    <citation type="journal article" date="2019" name="Nat. Commun.">
        <title>Genome-wide association mapping of date palm fruit traits.</title>
        <authorList>
            <person name="Hazzouri K.M."/>
            <person name="Gros-Balthazard M."/>
            <person name="Flowers J.M."/>
            <person name="Copetti D."/>
            <person name="Lemansour A."/>
            <person name="Lebrun M."/>
            <person name="Masmoudi K."/>
            <person name="Ferrand S."/>
            <person name="Dhar M.I."/>
            <person name="Fresquez Z.A."/>
            <person name="Rosas U."/>
            <person name="Zhang J."/>
            <person name="Talag J."/>
            <person name="Lee S."/>
            <person name="Kudrna D."/>
            <person name="Powell R.F."/>
            <person name="Leitch I.J."/>
            <person name="Krueger R.R."/>
            <person name="Wing R.A."/>
            <person name="Amiri K.M.A."/>
            <person name="Purugganan M.D."/>
        </authorList>
    </citation>
    <scope>NUCLEOTIDE SEQUENCE [LARGE SCALE GENOMIC DNA]</scope>
    <source>
        <strain evidence="5">cv. Khalas</strain>
    </source>
</reference>
<feature type="domain" description="U-box" evidence="4">
    <location>
        <begin position="253"/>
        <end position="325"/>
    </location>
</feature>
<dbReference type="PROSITE" id="PS51698">
    <property type="entry name" value="U_BOX"/>
    <property type="match status" value="1"/>
</dbReference>
<proteinExistence type="predicted"/>
<dbReference type="RefSeq" id="XP_008792232.1">
    <property type="nucleotide sequence ID" value="XM_008794010.4"/>
</dbReference>
<dbReference type="InterPro" id="IPR003613">
    <property type="entry name" value="Ubox_domain"/>
</dbReference>
<evidence type="ECO:0000256" key="2">
    <source>
        <dbReference type="ARBA" id="ARBA00022679"/>
    </source>
</evidence>
<feature type="region of interest" description="Disordered" evidence="3">
    <location>
        <begin position="55"/>
        <end position="186"/>
    </location>
</feature>
<dbReference type="Proteomes" id="UP000228380">
    <property type="component" value="Chromosome 12"/>
</dbReference>
<dbReference type="InterPro" id="IPR013083">
    <property type="entry name" value="Znf_RING/FYVE/PHD"/>
</dbReference>
<evidence type="ECO:0000256" key="1">
    <source>
        <dbReference type="ARBA" id="ARBA00004906"/>
    </source>
</evidence>
<evidence type="ECO:0000259" key="4">
    <source>
        <dbReference type="PROSITE" id="PS51698"/>
    </source>
</evidence>
<sequence length="436" mass="47828">MGFEALRRIGFKEAIMASEELDLVQSRRAENGLGSRMVFHRDAFPFFRGDGDHAGARKPRAVDGPAPGFTVVGDKMSPSDRDPRFFSNQTWGAVRDGGSPSGDGSDGEEEDDGEDNSDDDDEDVDEGDGLVSVEDGNNKANNNSSGSVQSSSEKIQDARAKSQEHHSSSGLMRGVVEKDGSEGRDNLGVQQYQQGRMDSYENALAVVDPEPYYTHVIHGGEGSTSAQKELGGEIGCGFSGRREVGSTAGYWESLRTHLSDPITGALMDDAMILSCGHSFGSSGVQHVYRMKYCCKCAQPISEDSVRPNLALRSAVQAFCREEESQSLKASKRRRERFEQDKCNYDDPFPMDFSRGKGVQFPFSVSDRVIIKGNKRTPQRFVGRAAIVTTQCLNGWYVVKTLDNAESIKLQYRSLAKVTDDQVSNMISDKAHAPNWL</sequence>
<feature type="compositionally biased region" description="Low complexity" evidence="3">
    <location>
        <begin position="129"/>
        <end position="152"/>
    </location>
</feature>
<dbReference type="Pfam" id="PF23112">
    <property type="entry name" value="PUB62-63_C"/>
    <property type="match status" value="1"/>
</dbReference>
<dbReference type="GeneID" id="103708904"/>
<organism evidence="5 6">
    <name type="scientific">Phoenix dactylifera</name>
    <name type="common">Date palm</name>
    <dbReference type="NCBI Taxonomy" id="42345"/>
    <lineage>
        <taxon>Eukaryota</taxon>
        <taxon>Viridiplantae</taxon>
        <taxon>Streptophyta</taxon>
        <taxon>Embryophyta</taxon>
        <taxon>Tracheophyta</taxon>
        <taxon>Spermatophyta</taxon>
        <taxon>Magnoliopsida</taxon>
        <taxon>Liliopsida</taxon>
        <taxon>Arecaceae</taxon>
        <taxon>Coryphoideae</taxon>
        <taxon>Phoeniceae</taxon>
        <taxon>Phoenix</taxon>
    </lineage>
</organism>
<keyword evidence="5" id="KW-1185">Reference proteome</keyword>
<accession>A0A8B7C5J3</accession>
<evidence type="ECO:0000313" key="6">
    <source>
        <dbReference type="RefSeq" id="XP_008792232.1"/>
    </source>
</evidence>
<dbReference type="KEGG" id="pda:103708904"/>
<feature type="compositionally biased region" description="Basic and acidic residues" evidence="3">
    <location>
        <begin position="175"/>
        <end position="185"/>
    </location>
</feature>
<dbReference type="AlphaFoldDB" id="A0A8B7C5J3"/>
<dbReference type="Pfam" id="PF04564">
    <property type="entry name" value="U-box"/>
    <property type="match status" value="1"/>
</dbReference>
<protein>
    <submittedName>
        <fullName evidence="6">U-box domain-containing protein 62 isoform X1</fullName>
    </submittedName>
</protein>
<dbReference type="PANTHER" id="PTHR33644:SF5">
    <property type="entry name" value="U-BOX DOMAIN-CONTAINING PROTEIN 62"/>
    <property type="match status" value="1"/>
</dbReference>
<dbReference type="PANTHER" id="PTHR33644">
    <property type="entry name" value="U-BOX DOMAIN-CONTAINING PROTEIN 62-RELATED"/>
    <property type="match status" value="1"/>
</dbReference>
<gene>
    <name evidence="6" type="primary">LOC103708904</name>
</gene>